<evidence type="ECO:0000313" key="1">
    <source>
        <dbReference type="EMBL" id="EFB63671.1"/>
    </source>
</evidence>
<name>D1YFI1_LACGS</name>
<proteinExistence type="predicted"/>
<sequence length="45" mass="5107">MAIKNNKVILNESTGYANISKKVRNTPKTAFLLIQSIKFLLVLWS</sequence>
<organism evidence="1 2">
    <name type="scientific">Lactobacillus gasseri 224-1</name>
    <dbReference type="NCBI Taxonomy" id="679196"/>
    <lineage>
        <taxon>Bacteria</taxon>
        <taxon>Bacillati</taxon>
        <taxon>Bacillota</taxon>
        <taxon>Bacilli</taxon>
        <taxon>Lactobacillales</taxon>
        <taxon>Lactobacillaceae</taxon>
        <taxon>Lactobacillus</taxon>
    </lineage>
</organism>
<protein>
    <submittedName>
        <fullName evidence="1">Uncharacterized protein</fullName>
    </submittedName>
</protein>
<dbReference type="EMBL" id="ADFT01000001">
    <property type="protein sequence ID" value="EFB63671.1"/>
    <property type="molecule type" value="Genomic_DNA"/>
</dbReference>
<dbReference type="AlphaFoldDB" id="D1YFI1"/>
<evidence type="ECO:0000313" key="2">
    <source>
        <dbReference type="Proteomes" id="UP000003684"/>
    </source>
</evidence>
<comment type="caution">
    <text evidence="1">The sequence shown here is derived from an EMBL/GenBank/DDBJ whole genome shotgun (WGS) entry which is preliminary data.</text>
</comment>
<reference evidence="1 2" key="1">
    <citation type="submission" date="2009-12" db="EMBL/GenBank/DDBJ databases">
        <title>Genome Sequence of Lactobacillus gasseri 224-1.</title>
        <authorList>
            <person name="Durkin A.S."/>
            <person name="Madupu R."/>
            <person name="Torralba M."/>
            <person name="Methe B."/>
            <person name="Sutton G."/>
            <person name="Strausberg R.L."/>
            <person name="Nelson K.E."/>
        </authorList>
    </citation>
    <scope>NUCLEOTIDE SEQUENCE [LARGE SCALE GENOMIC DNA]</scope>
    <source>
        <strain evidence="1 2">224-1</strain>
    </source>
</reference>
<dbReference type="Proteomes" id="UP000003684">
    <property type="component" value="Unassembled WGS sequence"/>
</dbReference>
<accession>D1YFI1</accession>
<gene>
    <name evidence="1" type="ORF">HMPREF9209_1497</name>
</gene>